<dbReference type="OrthoDB" id="3038990at2759"/>
<feature type="transmembrane region" description="Helical" evidence="1">
    <location>
        <begin position="120"/>
        <end position="141"/>
    </location>
</feature>
<keyword evidence="1" id="KW-0812">Transmembrane</keyword>
<keyword evidence="1" id="KW-0472">Membrane</keyword>
<proteinExistence type="predicted"/>
<feature type="transmembrane region" description="Helical" evidence="1">
    <location>
        <begin position="161"/>
        <end position="182"/>
    </location>
</feature>
<accession>A0A9P6JM33</accession>
<dbReference type="EMBL" id="MU157883">
    <property type="protein sequence ID" value="KAF9525468.1"/>
    <property type="molecule type" value="Genomic_DNA"/>
</dbReference>
<evidence type="ECO:0000313" key="2">
    <source>
        <dbReference type="EMBL" id="KAF9525468.1"/>
    </source>
</evidence>
<protein>
    <submittedName>
        <fullName evidence="2">Uncharacterized protein</fullName>
    </submittedName>
</protein>
<dbReference type="AlphaFoldDB" id="A0A9P6JM33"/>
<evidence type="ECO:0000256" key="1">
    <source>
        <dbReference type="SAM" id="Phobius"/>
    </source>
</evidence>
<organism evidence="2 3">
    <name type="scientific">Crepidotus variabilis</name>
    <dbReference type="NCBI Taxonomy" id="179855"/>
    <lineage>
        <taxon>Eukaryota</taxon>
        <taxon>Fungi</taxon>
        <taxon>Dikarya</taxon>
        <taxon>Basidiomycota</taxon>
        <taxon>Agaricomycotina</taxon>
        <taxon>Agaricomycetes</taxon>
        <taxon>Agaricomycetidae</taxon>
        <taxon>Agaricales</taxon>
        <taxon>Agaricineae</taxon>
        <taxon>Crepidotaceae</taxon>
        <taxon>Crepidotus</taxon>
    </lineage>
</organism>
<name>A0A9P6JM33_9AGAR</name>
<feature type="transmembrane region" description="Helical" evidence="1">
    <location>
        <begin position="90"/>
        <end position="108"/>
    </location>
</feature>
<feature type="transmembrane region" description="Helical" evidence="1">
    <location>
        <begin position="20"/>
        <end position="42"/>
    </location>
</feature>
<evidence type="ECO:0000313" key="3">
    <source>
        <dbReference type="Proteomes" id="UP000807306"/>
    </source>
</evidence>
<sequence>PNPNTPLAFFTPEDALAASILIYVVVGCLAIIAWDFLNYLWADYLVIFHQKFNWKTLVFVVARLSPLGFLLSICLFLTSDKVDCDRLHDVWCALFILSRCSTALLFYFRVCAVYNGQRYISIFFAGTWSIVFGASLLTFWGMSSSHIGPTRYCMTGVSWNFVAAVTFAEVFNDTLIYLAIACKLGGESWSDKGRSWRKLIHPNHQHLTEIFAQDSLIYYFLAAMMNIIKIILYFSLRTEPSSPIRIVFTFPSTVVINSIALRVFRNMKLG</sequence>
<feature type="transmembrane region" description="Helical" evidence="1">
    <location>
        <begin position="54"/>
        <end position="78"/>
    </location>
</feature>
<reference evidence="2" key="1">
    <citation type="submission" date="2020-11" db="EMBL/GenBank/DDBJ databases">
        <authorList>
            <consortium name="DOE Joint Genome Institute"/>
            <person name="Ahrendt S."/>
            <person name="Riley R."/>
            <person name="Andreopoulos W."/>
            <person name="Labutti K."/>
            <person name="Pangilinan J."/>
            <person name="Ruiz-Duenas F.J."/>
            <person name="Barrasa J.M."/>
            <person name="Sanchez-Garcia M."/>
            <person name="Camarero S."/>
            <person name="Miyauchi S."/>
            <person name="Serrano A."/>
            <person name="Linde D."/>
            <person name="Babiker R."/>
            <person name="Drula E."/>
            <person name="Ayuso-Fernandez I."/>
            <person name="Pacheco R."/>
            <person name="Padilla G."/>
            <person name="Ferreira P."/>
            <person name="Barriuso J."/>
            <person name="Kellner H."/>
            <person name="Castanera R."/>
            <person name="Alfaro M."/>
            <person name="Ramirez L."/>
            <person name="Pisabarro A.G."/>
            <person name="Kuo A."/>
            <person name="Tritt A."/>
            <person name="Lipzen A."/>
            <person name="He G."/>
            <person name="Yan M."/>
            <person name="Ng V."/>
            <person name="Cullen D."/>
            <person name="Martin F."/>
            <person name="Rosso M.-N."/>
            <person name="Henrissat B."/>
            <person name="Hibbett D."/>
            <person name="Martinez A.T."/>
            <person name="Grigoriev I.V."/>
        </authorList>
    </citation>
    <scope>NUCLEOTIDE SEQUENCE</scope>
    <source>
        <strain evidence="2">CBS 506.95</strain>
    </source>
</reference>
<feature type="transmembrane region" description="Helical" evidence="1">
    <location>
        <begin position="242"/>
        <end position="264"/>
    </location>
</feature>
<gene>
    <name evidence="2" type="ORF">CPB83DRAFT_736462</name>
</gene>
<dbReference type="Proteomes" id="UP000807306">
    <property type="component" value="Unassembled WGS sequence"/>
</dbReference>
<feature type="transmembrane region" description="Helical" evidence="1">
    <location>
        <begin position="216"/>
        <end position="236"/>
    </location>
</feature>
<keyword evidence="1" id="KW-1133">Transmembrane helix</keyword>
<feature type="non-terminal residue" evidence="2">
    <location>
        <position position="270"/>
    </location>
</feature>
<keyword evidence="3" id="KW-1185">Reference proteome</keyword>
<feature type="non-terminal residue" evidence="2">
    <location>
        <position position="1"/>
    </location>
</feature>
<comment type="caution">
    <text evidence="2">The sequence shown here is derived from an EMBL/GenBank/DDBJ whole genome shotgun (WGS) entry which is preliminary data.</text>
</comment>